<proteinExistence type="predicted"/>
<feature type="domain" description="DUF7081" evidence="2">
    <location>
        <begin position="13"/>
        <end position="69"/>
    </location>
</feature>
<sequence length="189" mass="20951">MKEQKWGRKMGKVSPHSSGEGLPYAPQGWPNLGDVWGWKVLNRTNKAGYFVDRSLYLPTSLQNSSSKRPRLKTRPDDMLVMPHPENSQDHAPVTNTVDNQTIVLQGKTFFLLSGDFPSLISCNNAVMQLQSKRKEICGALESMQEPKVELSCGEASVTNSILILVGEIIHLGMSENQNGSRRKPTLSSV</sequence>
<dbReference type="AlphaFoldDB" id="A0AA86SLP6"/>
<accession>A0AA86SLP6</accession>
<dbReference type="Pfam" id="PF23299">
    <property type="entry name" value="DUF7081"/>
    <property type="match status" value="1"/>
</dbReference>
<feature type="region of interest" description="Disordered" evidence="1">
    <location>
        <begin position="1"/>
        <end position="24"/>
    </location>
</feature>
<protein>
    <recommendedName>
        <fullName evidence="2">DUF7081 domain-containing protein</fullName>
    </recommendedName>
</protein>
<dbReference type="Gramene" id="rna-AYBTSS11_LOCUS13880">
    <property type="protein sequence ID" value="CAJ1949752.1"/>
    <property type="gene ID" value="gene-AYBTSS11_LOCUS13880"/>
</dbReference>
<evidence type="ECO:0000259" key="2">
    <source>
        <dbReference type="Pfam" id="PF23299"/>
    </source>
</evidence>
<dbReference type="Proteomes" id="UP001189624">
    <property type="component" value="Chromosome 4"/>
</dbReference>
<keyword evidence="4" id="KW-1185">Reference proteome</keyword>
<evidence type="ECO:0000313" key="4">
    <source>
        <dbReference type="Proteomes" id="UP001189624"/>
    </source>
</evidence>
<dbReference type="PANTHER" id="PTHR33345:SF4">
    <property type="entry name" value="MBD DOMAIN-CONTAINING PROTEIN"/>
    <property type="match status" value="1"/>
</dbReference>
<dbReference type="EMBL" id="OY731401">
    <property type="protein sequence ID" value="CAJ1949752.1"/>
    <property type="molecule type" value="Genomic_DNA"/>
</dbReference>
<gene>
    <name evidence="3" type="ORF">AYBTSS11_LOCUS13880</name>
</gene>
<evidence type="ECO:0000256" key="1">
    <source>
        <dbReference type="SAM" id="MobiDB-lite"/>
    </source>
</evidence>
<organism evidence="3 4">
    <name type="scientific">Sphenostylis stenocarpa</name>
    <dbReference type="NCBI Taxonomy" id="92480"/>
    <lineage>
        <taxon>Eukaryota</taxon>
        <taxon>Viridiplantae</taxon>
        <taxon>Streptophyta</taxon>
        <taxon>Embryophyta</taxon>
        <taxon>Tracheophyta</taxon>
        <taxon>Spermatophyta</taxon>
        <taxon>Magnoliopsida</taxon>
        <taxon>eudicotyledons</taxon>
        <taxon>Gunneridae</taxon>
        <taxon>Pentapetalae</taxon>
        <taxon>rosids</taxon>
        <taxon>fabids</taxon>
        <taxon>Fabales</taxon>
        <taxon>Fabaceae</taxon>
        <taxon>Papilionoideae</taxon>
        <taxon>50 kb inversion clade</taxon>
        <taxon>NPAAA clade</taxon>
        <taxon>indigoferoid/millettioid clade</taxon>
        <taxon>Phaseoleae</taxon>
        <taxon>Sphenostylis</taxon>
    </lineage>
</organism>
<evidence type="ECO:0000313" key="3">
    <source>
        <dbReference type="EMBL" id="CAJ1949752.1"/>
    </source>
</evidence>
<name>A0AA86SLP6_9FABA</name>
<reference evidence="3" key="1">
    <citation type="submission" date="2023-10" db="EMBL/GenBank/DDBJ databases">
        <authorList>
            <person name="Domelevo Entfellner J.-B."/>
        </authorList>
    </citation>
    <scope>NUCLEOTIDE SEQUENCE</scope>
</reference>
<dbReference type="InterPro" id="IPR055508">
    <property type="entry name" value="DUF7081"/>
</dbReference>
<dbReference type="PANTHER" id="PTHR33345">
    <property type="entry name" value="ADAPTER PROTEIN, PUTATIVE-RELATED"/>
    <property type="match status" value="1"/>
</dbReference>